<reference evidence="2" key="1">
    <citation type="journal article" date="2021" name="PeerJ">
        <title>Extensive microbial diversity within the chicken gut microbiome revealed by metagenomics and culture.</title>
        <authorList>
            <person name="Gilroy R."/>
            <person name="Ravi A."/>
            <person name="Getino M."/>
            <person name="Pursley I."/>
            <person name="Horton D.L."/>
            <person name="Alikhan N.F."/>
            <person name="Baker D."/>
            <person name="Gharbi K."/>
            <person name="Hall N."/>
            <person name="Watson M."/>
            <person name="Adriaenssens E.M."/>
            <person name="Foster-Nyarko E."/>
            <person name="Jarju S."/>
            <person name="Secka A."/>
            <person name="Antonio M."/>
            <person name="Oren A."/>
            <person name="Chaudhuri R.R."/>
            <person name="La Ragione R."/>
            <person name="Hildebrand F."/>
            <person name="Pallen M.J."/>
        </authorList>
    </citation>
    <scope>NUCLEOTIDE SEQUENCE</scope>
    <source>
        <strain evidence="2">CHK121-7720</strain>
    </source>
</reference>
<feature type="transmembrane region" description="Helical" evidence="1">
    <location>
        <begin position="134"/>
        <end position="153"/>
    </location>
</feature>
<dbReference type="Pfam" id="PF14093">
    <property type="entry name" value="DUF4271"/>
    <property type="match status" value="1"/>
</dbReference>
<feature type="transmembrane region" description="Helical" evidence="1">
    <location>
        <begin position="81"/>
        <end position="98"/>
    </location>
</feature>
<keyword evidence="1" id="KW-0812">Transmembrane</keyword>
<feature type="transmembrane region" description="Helical" evidence="1">
    <location>
        <begin position="262"/>
        <end position="282"/>
    </location>
</feature>
<name>A0A921MPQ5_9BACT</name>
<protein>
    <submittedName>
        <fullName evidence="2">DUF4271 domain-containing protein</fullName>
    </submittedName>
</protein>
<reference evidence="2" key="2">
    <citation type="submission" date="2021-09" db="EMBL/GenBank/DDBJ databases">
        <authorList>
            <person name="Gilroy R."/>
        </authorList>
    </citation>
    <scope>NUCLEOTIDE SEQUENCE</scope>
    <source>
        <strain evidence="2">CHK121-7720</strain>
    </source>
</reference>
<proteinExistence type="predicted"/>
<dbReference type="RefSeq" id="WP_273305298.1">
    <property type="nucleotide sequence ID" value="NZ_DYUD01000009.1"/>
</dbReference>
<keyword evidence="1" id="KW-0472">Membrane</keyword>
<evidence type="ECO:0000313" key="3">
    <source>
        <dbReference type="Proteomes" id="UP000757103"/>
    </source>
</evidence>
<gene>
    <name evidence="2" type="ORF">K8U91_01955</name>
</gene>
<dbReference type="EMBL" id="DYUD01000009">
    <property type="protein sequence ID" value="HJG88229.1"/>
    <property type="molecule type" value="Genomic_DNA"/>
</dbReference>
<evidence type="ECO:0000256" key="1">
    <source>
        <dbReference type="SAM" id="Phobius"/>
    </source>
</evidence>
<sequence>MPSPVASTHALAADTVQVTDSTVVRSTSDSSAVFVPQYIHGFERSTPLRESDPLKDLQETIIAIPEGFDAAPMPDSPTNNSLLVSIVMVVFLLFAFTFKKGTRFLGEIFSSILNVRERQSLFDDSTVRETQLRAVLLCMTFVSEGFCLYQFLLQTLPSPGVSIGTGVCCGTLIAALYYLLQKWLYRGLGLLFTDAAHTRKWVESFISINAIISLPIAVPVLLTIFIPQWRSTLLVVAAAIYVISRILFIYKGFKIFYRNILDLFYFIVYFCALEITPLFWVYKSSVLIYNFVELKLQQL</sequence>
<dbReference type="InterPro" id="IPR025367">
    <property type="entry name" value="DUF4271"/>
</dbReference>
<keyword evidence="1" id="KW-1133">Transmembrane helix</keyword>
<evidence type="ECO:0000313" key="2">
    <source>
        <dbReference type="EMBL" id="HJG88229.1"/>
    </source>
</evidence>
<feature type="transmembrane region" description="Helical" evidence="1">
    <location>
        <begin position="159"/>
        <end position="180"/>
    </location>
</feature>
<feature type="transmembrane region" description="Helical" evidence="1">
    <location>
        <begin position="232"/>
        <end position="250"/>
    </location>
</feature>
<dbReference type="AlphaFoldDB" id="A0A921MPQ5"/>
<dbReference type="Proteomes" id="UP000757103">
    <property type="component" value="Unassembled WGS sequence"/>
</dbReference>
<comment type="caution">
    <text evidence="2">The sequence shown here is derived from an EMBL/GenBank/DDBJ whole genome shotgun (WGS) entry which is preliminary data.</text>
</comment>
<feature type="transmembrane region" description="Helical" evidence="1">
    <location>
        <begin position="201"/>
        <end position="226"/>
    </location>
</feature>
<accession>A0A921MPQ5</accession>
<organism evidence="2 3">
    <name type="scientific">Barnesiella viscericola</name>
    <dbReference type="NCBI Taxonomy" id="397865"/>
    <lineage>
        <taxon>Bacteria</taxon>
        <taxon>Pseudomonadati</taxon>
        <taxon>Bacteroidota</taxon>
        <taxon>Bacteroidia</taxon>
        <taxon>Bacteroidales</taxon>
        <taxon>Barnesiellaceae</taxon>
        <taxon>Barnesiella</taxon>
    </lineage>
</organism>